<dbReference type="RefSeq" id="WP_078738683.1">
    <property type="nucleotide sequence ID" value="NZ_MSDF01000008.1"/>
</dbReference>
<accession>A0A1T2Z5R9</accession>
<evidence type="ECO:0000313" key="2">
    <source>
        <dbReference type="Proteomes" id="UP000190965"/>
    </source>
</evidence>
<evidence type="ECO:0000313" key="1">
    <source>
        <dbReference type="EMBL" id="OPA99397.1"/>
    </source>
</evidence>
<dbReference type="AlphaFoldDB" id="A0A1T2Z5R9"/>
<name>A0A1T2Z5R9_PSEFL</name>
<proteinExistence type="predicted"/>
<sequence>MITVPALRFLQQDSAVPTPNLDTSLVPGEFTELVSSVALQKEDFVVATMSSTVPGVIGGQFNQSFEVNADSASLQVFIPKKFVKANSGKAVLLQLRITRQKVISVAPSVIVNIDQGVIVVPPPGITWDFNDGTRQGWVPQGSYIGGVLKVISQRVVVDLTNSKAGSSHIMSIAVPVVAGRTYRCGYLAGTDLLTADGSRLRMTMNGNPIGRTSPVAPDFLLLGSGTFTAPITGTVHLGIFNEAVPNGVHSLYLDNISMTEEP</sequence>
<reference evidence="1 2" key="1">
    <citation type="submission" date="2016-12" db="EMBL/GenBank/DDBJ databases">
        <title>Draft genome sequences of seven strains of Pseudomonas fluorescens that produce 4-formylaminooxyvinylglycine.</title>
        <authorList>
            <person name="Okrent R.A."/>
            <person name="Manning V.A."/>
            <person name="Trippe K.M."/>
        </authorList>
    </citation>
    <scope>NUCLEOTIDE SEQUENCE [LARGE SCALE GENOMIC DNA]</scope>
    <source>
        <strain evidence="1 2">P5A</strain>
    </source>
</reference>
<comment type="caution">
    <text evidence="1">The sequence shown here is derived from an EMBL/GenBank/DDBJ whole genome shotgun (WGS) entry which is preliminary data.</text>
</comment>
<gene>
    <name evidence="1" type="ORF">BFW87_04015</name>
</gene>
<dbReference type="Proteomes" id="UP000190965">
    <property type="component" value="Unassembled WGS sequence"/>
</dbReference>
<dbReference type="EMBL" id="MSDF01000008">
    <property type="protein sequence ID" value="OPA99397.1"/>
    <property type="molecule type" value="Genomic_DNA"/>
</dbReference>
<organism evidence="1 2">
    <name type="scientific">Pseudomonas fluorescens</name>
    <dbReference type="NCBI Taxonomy" id="294"/>
    <lineage>
        <taxon>Bacteria</taxon>
        <taxon>Pseudomonadati</taxon>
        <taxon>Pseudomonadota</taxon>
        <taxon>Gammaproteobacteria</taxon>
        <taxon>Pseudomonadales</taxon>
        <taxon>Pseudomonadaceae</taxon>
        <taxon>Pseudomonas</taxon>
    </lineage>
</organism>
<dbReference type="OrthoDB" id="6884047at2"/>
<protein>
    <submittedName>
        <fullName evidence="1">Uncharacterized protein</fullName>
    </submittedName>
</protein>